<protein>
    <recommendedName>
        <fullName evidence="2">Acyltransferase 3 domain-containing protein</fullName>
    </recommendedName>
</protein>
<name>A0ABD3FDF4_9STRA</name>
<dbReference type="Proteomes" id="UP001632037">
    <property type="component" value="Unassembled WGS sequence"/>
</dbReference>
<evidence type="ECO:0000313" key="3">
    <source>
        <dbReference type="EMBL" id="KAL3663952.1"/>
    </source>
</evidence>
<dbReference type="EMBL" id="JBIMZQ010000025">
    <property type="protein sequence ID" value="KAL3663952.1"/>
    <property type="molecule type" value="Genomic_DNA"/>
</dbReference>
<keyword evidence="1" id="KW-1133">Transmembrane helix</keyword>
<comment type="caution">
    <text evidence="3">The sequence shown here is derived from an EMBL/GenBank/DDBJ whole genome shotgun (WGS) entry which is preliminary data.</text>
</comment>
<dbReference type="Pfam" id="PF01757">
    <property type="entry name" value="Acyl_transf_3"/>
    <property type="match status" value="1"/>
</dbReference>
<feature type="transmembrane region" description="Helical" evidence="1">
    <location>
        <begin position="294"/>
        <end position="316"/>
    </location>
</feature>
<keyword evidence="1" id="KW-0812">Transmembrane</keyword>
<proteinExistence type="predicted"/>
<feature type="domain" description="Acyltransferase 3" evidence="2">
    <location>
        <begin position="82"/>
        <end position="409"/>
    </location>
</feature>
<feature type="transmembrane region" description="Helical" evidence="1">
    <location>
        <begin position="398"/>
        <end position="416"/>
    </location>
</feature>
<sequence>MPAKKTGMRADTQAKSDSYSCATTTYEYDKVAHKSPTRQHCIDATTAIVIQDSDDLVDVDKPKPKEAKAVRKRESSGKVTLKFLNGLRGVASLMVVHVHAEYLQETTIAPSGVDIFFVLSAFLLTMINEAKISRLIQRKEKSRQWAITLLDYLIKRVLRVYPLFASVAVVLTCMPEATRTHYYNLEHYHIQHWSLWDILTFKRRYYLFWTMPIEITYYFIILIFLVGVCLLGKFKWFAIVPLYVWVYYEGGHTDRGRHEEFRPHLSTFVTGSLAGVVYLELSKWMKERNFEPRLWQLVLVRIVELLMVVFVLSDVTRGLFQTWFHGSFFPSKAEEVPSIGIPLSVVIIVEALAPSAISRCFEWNFLCYTGKISFSMYLLHPFINFQPFLAELPRIDQFIVRLVLVYALATVSYFLIENNCQRLAVELAKRLTQFADQQQLALNPQPLTSHA</sequence>
<evidence type="ECO:0000259" key="2">
    <source>
        <dbReference type="Pfam" id="PF01757"/>
    </source>
</evidence>
<dbReference type="InterPro" id="IPR002656">
    <property type="entry name" value="Acyl_transf_3_dom"/>
</dbReference>
<accession>A0ABD3FDF4</accession>
<evidence type="ECO:0000313" key="4">
    <source>
        <dbReference type="Proteomes" id="UP001632037"/>
    </source>
</evidence>
<reference evidence="3 4" key="1">
    <citation type="submission" date="2024-09" db="EMBL/GenBank/DDBJ databases">
        <title>Genome sequencing and assembly of Phytophthora oleae, isolate VK10A, causative agent of rot of olive drupes.</title>
        <authorList>
            <person name="Conti Taguali S."/>
            <person name="Riolo M."/>
            <person name="La Spada F."/>
            <person name="Cacciola S.O."/>
            <person name="Dionisio G."/>
        </authorList>
    </citation>
    <scope>NUCLEOTIDE SEQUENCE [LARGE SCALE GENOMIC DNA]</scope>
    <source>
        <strain evidence="3 4">VK10A</strain>
    </source>
</reference>
<feature type="transmembrane region" description="Helical" evidence="1">
    <location>
        <begin position="264"/>
        <end position="282"/>
    </location>
</feature>
<keyword evidence="1" id="KW-0472">Membrane</keyword>
<dbReference type="PANTHER" id="PTHR23028">
    <property type="entry name" value="ACETYLTRANSFERASE"/>
    <property type="match status" value="1"/>
</dbReference>
<organism evidence="3 4">
    <name type="scientific">Phytophthora oleae</name>
    <dbReference type="NCBI Taxonomy" id="2107226"/>
    <lineage>
        <taxon>Eukaryota</taxon>
        <taxon>Sar</taxon>
        <taxon>Stramenopiles</taxon>
        <taxon>Oomycota</taxon>
        <taxon>Peronosporomycetes</taxon>
        <taxon>Peronosporales</taxon>
        <taxon>Peronosporaceae</taxon>
        <taxon>Phytophthora</taxon>
    </lineage>
</organism>
<feature type="transmembrane region" description="Helical" evidence="1">
    <location>
        <begin position="336"/>
        <end position="353"/>
    </location>
</feature>
<gene>
    <name evidence="3" type="ORF">V7S43_010841</name>
</gene>
<evidence type="ECO:0000256" key="1">
    <source>
        <dbReference type="SAM" id="Phobius"/>
    </source>
</evidence>
<dbReference type="InterPro" id="IPR050879">
    <property type="entry name" value="Acyltransferase_3"/>
</dbReference>
<dbReference type="AlphaFoldDB" id="A0ABD3FDF4"/>
<feature type="transmembrane region" description="Helical" evidence="1">
    <location>
        <begin position="365"/>
        <end position="383"/>
    </location>
</feature>
<keyword evidence="4" id="KW-1185">Reference proteome</keyword>
<dbReference type="PANTHER" id="PTHR23028:SF53">
    <property type="entry name" value="ACYL_TRANSF_3 DOMAIN-CONTAINING PROTEIN"/>
    <property type="match status" value="1"/>
</dbReference>